<dbReference type="GeneID" id="14869093"/>
<feature type="region of interest" description="Disordered" evidence="1">
    <location>
        <begin position="1471"/>
        <end position="1499"/>
    </location>
</feature>
<dbReference type="PANTHER" id="PTHR24032">
    <property type="entry name" value="EGF-LIKE DOMAIN-CONTAINING PROTEIN-RELATED-RELATED"/>
    <property type="match status" value="1"/>
</dbReference>
<evidence type="ECO:0000256" key="2">
    <source>
        <dbReference type="SAM" id="Phobius"/>
    </source>
</evidence>
<dbReference type="InterPro" id="IPR011047">
    <property type="entry name" value="Quinoprotein_ADH-like_sf"/>
</dbReference>
<dbReference type="RefSeq" id="XP_004356154.1">
    <property type="nucleotide sequence ID" value="XM_004356101.1"/>
</dbReference>
<name>F4Q3L2_CACFS</name>
<dbReference type="SUPFAM" id="SSF50998">
    <property type="entry name" value="Quinoprotein alcohol dehydrogenase-like"/>
    <property type="match status" value="1"/>
</dbReference>
<sequence length="1499" mass="165883">MYKHLILFTITTIILLLSQSTKTVYSFTVEEFDTLEWISRQYQLSWNVTETGMCSGSASGVTCVVTETGNHIKTISLVDGTRYQRPSPIGVPLNGRFYLPECLSISISRKENITTYNVLNYIRDLSKLTTLNVQYQQSVTEFPTGFPINLPLLNRLSVSGNRLTVLPTSIFQSNITHLLMFEHGLEYWVSLSSPSTKLVSLEVILSRTNTLYNFHSILFPNLKTLSLFSNNQVLSTKPTIYVNIPNLQSLLHCSYDNGATFDFNGSKNISLLHVQGNQTVVPNSLAAFPLLRTISLQLSNVTFSVLPPNTYYYSETSSKSGQTTFPPVSYFPASTYGLGYSYNDMTGSLPTDYYFPQFTASNNRLSGTVPNNYCQSSSLNFANNINLTDVADCFKCYWKNGVSSWFTGTSVPNYQNHICTSFGLSQYDYYITSSTTSIEIRGTSLGWGETIGTNGLFISKPNVAADYLVPWSKPKQVTLVFSSTINATINLIYAGPRITSTTYKQLLNQLLVDIKGEFVPSITHNITLGGGASNYDCVLQSINSTNIICIVGTANVPTGSQPTVTNAYGSATSNWAFYLDYPILWSHSNITTAGGNLYLVGEFSSTPASSVMIGGGLPCPINQAKSNHTTISCNLPANVVPAGIYTVEIIVNGWRLGQDRFINITNLTTTTTTTDSSSISTVNSSTSTTSAVDTTTGSPTTTTATTTVDTTTGSPTTTTTSTISPTSSAGVTTNVKTTLVSTTTTTTRTATTMSPITKKRMNINIQSLLLTFIILVASSSSPFVFAQYYQFYHDQYHTSYSSSDPIINNLEWTFNNHHDTTSNQPQPYHLVYNPIVLDDQSFVFLSLNDNNQDNNNNNSTTISIQLKRFNYNTIVLYFGISLNININQTTNNNNHNNNNSDNDDSFQSLVFSLLYDNETSSNNNEDGTIFLLDQLNNQLYSIDAKNGTIYWISNITIVPNNQNILCSFPQLLNGLVTINCNQYVYMFDRTSGNLINSIEFPSSSDGSTLQSTRSQSTLMDGLNDTLVFIDYTYDQYGQVVVYNQSNTDQPFTVALSYNDSYYLMLDPNQDPYFGQITSSGVIRVFTYNIINRPTRIEVFETVTQLVCNGSSFNIESRYLHDQSVIFYTQKLVKNVDCRSGILSPTIAITNPYIITSFQLANQKPKGGTYLMSINTITNETNWLINNEPLTILDQVVAVDNSIYLCTQEKGVILISQKGTRKSLEFPPLDGDESTNNSSSLFIKSCKLAVGENSLVVATTWTLDLDDNTTIAGSGLLRLGDSVCTELCQSNWTCTTKNCQCAHNYFPASNCTIYCLASETCSGNGNCQPDGTCKCLDGTGYYGDDCGSCQSGYFGGSCNMRFNWVTIGVAGGIATLVTSGIFLFCCLTKPKEARFCCKCCYSRKDIYSDSMCCLAIPFSKCFKKRKSDVMDNRWTITSTMSPTSNDNNDQHNNFKRQNDSINQLFQLDEDQHEGNEKEADYFDDYDDDDNCDENQNRNIT</sequence>
<keyword evidence="2" id="KW-0812">Transmembrane</keyword>
<feature type="transmembrane region" description="Helical" evidence="2">
    <location>
        <begin position="1363"/>
        <end position="1384"/>
    </location>
</feature>
<feature type="compositionally biased region" description="Acidic residues" evidence="1">
    <location>
        <begin position="1480"/>
        <end position="1491"/>
    </location>
</feature>
<dbReference type="KEGG" id="dfa:DFA_08666"/>
<organism evidence="4 5">
    <name type="scientific">Cavenderia fasciculata</name>
    <name type="common">Slime mold</name>
    <name type="synonym">Dictyostelium fasciculatum</name>
    <dbReference type="NCBI Taxonomy" id="261658"/>
    <lineage>
        <taxon>Eukaryota</taxon>
        <taxon>Amoebozoa</taxon>
        <taxon>Evosea</taxon>
        <taxon>Eumycetozoa</taxon>
        <taxon>Dictyostelia</taxon>
        <taxon>Acytosteliales</taxon>
        <taxon>Cavenderiaceae</taxon>
        <taxon>Cavenderia</taxon>
    </lineage>
</organism>
<evidence type="ECO:0000313" key="4">
    <source>
        <dbReference type="EMBL" id="EGG17670.1"/>
    </source>
</evidence>
<dbReference type="PANTHER" id="PTHR24032:SF17">
    <property type="entry name" value="EGF-LIKE DOMAIN-CONTAINING PROTEIN"/>
    <property type="match status" value="1"/>
</dbReference>
<keyword evidence="2" id="KW-1133">Transmembrane helix</keyword>
<dbReference type="InterPro" id="IPR032675">
    <property type="entry name" value="LRR_dom_sf"/>
</dbReference>
<keyword evidence="3" id="KW-0732">Signal</keyword>
<keyword evidence="2" id="KW-0472">Membrane</keyword>
<feature type="region of interest" description="Disordered" evidence="1">
    <location>
        <begin position="673"/>
        <end position="729"/>
    </location>
</feature>
<reference evidence="5" key="1">
    <citation type="journal article" date="2011" name="Genome Res.">
        <title>Phylogeny-wide analysis of social amoeba genomes highlights ancient origins for complex intercellular communication.</title>
        <authorList>
            <person name="Heidel A.J."/>
            <person name="Lawal H.M."/>
            <person name="Felder M."/>
            <person name="Schilde C."/>
            <person name="Helps N.R."/>
            <person name="Tunggal B."/>
            <person name="Rivero F."/>
            <person name="John U."/>
            <person name="Schleicher M."/>
            <person name="Eichinger L."/>
            <person name="Platzer M."/>
            <person name="Noegel A.A."/>
            <person name="Schaap P."/>
            <person name="Gloeckner G."/>
        </authorList>
    </citation>
    <scope>NUCLEOTIDE SEQUENCE [LARGE SCALE GENOMIC DNA]</scope>
    <source>
        <strain evidence="5">SH3</strain>
    </source>
</reference>
<dbReference type="Gene3D" id="3.80.10.10">
    <property type="entry name" value="Ribonuclease Inhibitor"/>
    <property type="match status" value="1"/>
</dbReference>
<feature type="signal peptide" evidence="3">
    <location>
        <begin position="1"/>
        <end position="26"/>
    </location>
</feature>
<gene>
    <name evidence="4" type="ORF">DFA_08666</name>
</gene>
<dbReference type="InterPro" id="IPR053331">
    <property type="entry name" value="EGF-like_comC"/>
</dbReference>
<evidence type="ECO:0000256" key="3">
    <source>
        <dbReference type="SAM" id="SignalP"/>
    </source>
</evidence>
<proteinExistence type="predicted"/>
<protein>
    <submittedName>
        <fullName evidence="4">Cell surface glycoprotein</fullName>
    </submittedName>
</protein>
<dbReference type="STRING" id="1054147.F4Q3L2"/>
<evidence type="ECO:0000313" key="5">
    <source>
        <dbReference type="Proteomes" id="UP000007797"/>
    </source>
</evidence>
<evidence type="ECO:0000256" key="1">
    <source>
        <dbReference type="SAM" id="MobiDB-lite"/>
    </source>
</evidence>
<dbReference type="EMBL" id="GL883021">
    <property type="protein sequence ID" value="EGG17670.1"/>
    <property type="molecule type" value="Genomic_DNA"/>
</dbReference>
<dbReference type="SUPFAM" id="SSF52058">
    <property type="entry name" value="L domain-like"/>
    <property type="match status" value="1"/>
</dbReference>
<keyword evidence="5" id="KW-1185">Reference proteome</keyword>
<feature type="chain" id="PRO_5003313684" evidence="3">
    <location>
        <begin position="27"/>
        <end position="1499"/>
    </location>
</feature>
<dbReference type="Proteomes" id="UP000007797">
    <property type="component" value="Unassembled WGS sequence"/>
</dbReference>
<dbReference type="OrthoDB" id="21456at2759"/>
<accession>F4Q3L2</accession>